<name>F4R6Z0_MELLP</name>
<evidence type="ECO:0000313" key="3">
    <source>
        <dbReference type="Proteomes" id="UP000001072"/>
    </source>
</evidence>
<dbReference type="Proteomes" id="UP000001072">
    <property type="component" value="Unassembled WGS sequence"/>
</dbReference>
<accession>F4R6Z0</accession>
<feature type="compositionally biased region" description="Basic and acidic residues" evidence="1">
    <location>
        <begin position="7"/>
        <end position="20"/>
    </location>
</feature>
<dbReference type="HOGENOM" id="CLU_1235265_0_0_1"/>
<dbReference type="GeneID" id="18921480"/>
<dbReference type="InParanoid" id="F4R6Z0"/>
<dbReference type="AlphaFoldDB" id="F4R6Z0"/>
<dbReference type="OrthoDB" id="10398940at2759"/>
<dbReference type="EMBL" id="GL883091">
    <property type="protein sequence ID" value="EGG12370.1"/>
    <property type="molecule type" value="Genomic_DNA"/>
</dbReference>
<feature type="region of interest" description="Disordered" evidence="1">
    <location>
        <begin position="108"/>
        <end position="131"/>
    </location>
</feature>
<gene>
    <name evidence="2" type="ORF">MELLADRAFT_101785</name>
</gene>
<organism evidence="3">
    <name type="scientific">Melampsora larici-populina (strain 98AG31 / pathotype 3-4-7)</name>
    <name type="common">Poplar leaf rust fungus</name>
    <dbReference type="NCBI Taxonomy" id="747676"/>
    <lineage>
        <taxon>Eukaryota</taxon>
        <taxon>Fungi</taxon>
        <taxon>Dikarya</taxon>
        <taxon>Basidiomycota</taxon>
        <taxon>Pucciniomycotina</taxon>
        <taxon>Pucciniomycetes</taxon>
        <taxon>Pucciniales</taxon>
        <taxon>Melampsoraceae</taxon>
        <taxon>Melampsora</taxon>
    </lineage>
</organism>
<dbReference type="RefSeq" id="XP_007404745.1">
    <property type="nucleotide sequence ID" value="XM_007404683.1"/>
</dbReference>
<proteinExistence type="predicted"/>
<dbReference type="KEGG" id="mlr:MELLADRAFT_101785"/>
<feature type="compositionally biased region" description="Polar residues" evidence="1">
    <location>
        <begin position="26"/>
        <end position="43"/>
    </location>
</feature>
<protein>
    <submittedName>
        <fullName evidence="2">Uncharacterized protein</fullName>
    </submittedName>
</protein>
<feature type="region of interest" description="Disordered" evidence="1">
    <location>
        <begin position="151"/>
        <end position="175"/>
    </location>
</feature>
<dbReference type="VEuPathDB" id="FungiDB:MELLADRAFT_101785"/>
<sequence length="224" mass="25022">MLSRAMRGSEGRSNGHRDQDQVVMNEIQNAPPSCDSKPSNEPSSFCFEFENRSPAESQSNSASSLGEGTPSLSHGKQGVKPSPMQWFIPIFFGWENEWTEKRWIEFTGKKNTPQPDNSHTNEEKPTGYLIPIPFDRYSGMEKAIKEESYKRATITDSSQAGGASERTRQMTRSAPRKLRKYAGVPKSTILGLAVPCIKVHVVIRVDGKQTSERPIKTTTNTQKT</sequence>
<keyword evidence="3" id="KW-1185">Reference proteome</keyword>
<evidence type="ECO:0000313" key="2">
    <source>
        <dbReference type="EMBL" id="EGG12370.1"/>
    </source>
</evidence>
<feature type="compositionally biased region" description="Low complexity" evidence="1">
    <location>
        <begin position="54"/>
        <end position="64"/>
    </location>
</feature>
<evidence type="ECO:0000256" key="1">
    <source>
        <dbReference type="SAM" id="MobiDB-lite"/>
    </source>
</evidence>
<feature type="region of interest" description="Disordered" evidence="1">
    <location>
        <begin position="1"/>
        <end position="80"/>
    </location>
</feature>
<reference evidence="3" key="1">
    <citation type="journal article" date="2011" name="Proc. Natl. Acad. Sci. U.S.A.">
        <title>Obligate biotrophy features unraveled by the genomic analysis of rust fungi.</title>
        <authorList>
            <person name="Duplessis S."/>
            <person name="Cuomo C.A."/>
            <person name="Lin Y.-C."/>
            <person name="Aerts A."/>
            <person name="Tisserant E."/>
            <person name="Veneault-Fourrey C."/>
            <person name="Joly D.L."/>
            <person name="Hacquard S."/>
            <person name="Amselem J."/>
            <person name="Cantarel B.L."/>
            <person name="Chiu R."/>
            <person name="Coutinho P.M."/>
            <person name="Feau N."/>
            <person name="Field M."/>
            <person name="Frey P."/>
            <person name="Gelhaye E."/>
            <person name="Goldberg J."/>
            <person name="Grabherr M.G."/>
            <person name="Kodira C.D."/>
            <person name="Kohler A."/>
            <person name="Kuees U."/>
            <person name="Lindquist E.A."/>
            <person name="Lucas S.M."/>
            <person name="Mago R."/>
            <person name="Mauceli E."/>
            <person name="Morin E."/>
            <person name="Murat C."/>
            <person name="Pangilinan J.L."/>
            <person name="Park R."/>
            <person name="Pearson M."/>
            <person name="Quesneville H."/>
            <person name="Rouhier N."/>
            <person name="Sakthikumar S."/>
            <person name="Salamov A.A."/>
            <person name="Schmutz J."/>
            <person name="Selles B."/>
            <person name="Shapiro H."/>
            <person name="Tanguay P."/>
            <person name="Tuskan G.A."/>
            <person name="Henrissat B."/>
            <person name="Van de Peer Y."/>
            <person name="Rouze P."/>
            <person name="Ellis J.G."/>
            <person name="Dodds P.N."/>
            <person name="Schein J.E."/>
            <person name="Zhong S."/>
            <person name="Hamelin R.C."/>
            <person name="Grigoriev I.V."/>
            <person name="Szabo L.J."/>
            <person name="Martin F."/>
        </authorList>
    </citation>
    <scope>NUCLEOTIDE SEQUENCE [LARGE SCALE GENOMIC DNA]</scope>
    <source>
        <strain evidence="3">98AG31 / pathotype 3-4-7</strain>
    </source>
</reference>
<feature type="compositionally biased region" description="Polar residues" evidence="1">
    <location>
        <begin position="109"/>
        <end position="118"/>
    </location>
</feature>